<dbReference type="Proteomes" id="UP001314263">
    <property type="component" value="Unassembled WGS sequence"/>
</dbReference>
<accession>A0AAV1ID57</accession>
<sequence>MRSSANTPYRAACDCRFRNQLLAKLSVRACPSLSKIQIRLHRASKSRQRLQRSLRTQRTTAAAATGLEGNETTSEGPASIELQGQSYRLIDLEGCEYLIARTAEGKFDLRDVYVHDKDLDIFARPEVHGELPEKPLYYQEVPWTVMYTGDRINNKMPWKRTEKMFLVEVKPPGEDMDFLLNLECIFELSHKSRDVRRGQVHKSESIDENTDPYETTLRITREGFHLQLLNEMPEIDDIVGAEEARLWEAEQAAARAKSAASVASTLGKDMEATADAVDPMIEGDASDPEAAQDPIDAMSENDFDGPDDTPAVDLGF</sequence>
<comment type="caution">
    <text evidence="2">The sequence shown here is derived from an EMBL/GenBank/DDBJ whole genome shotgun (WGS) entry which is preliminary data.</text>
</comment>
<name>A0AAV1ID57_9CHLO</name>
<feature type="compositionally biased region" description="Low complexity" evidence="1">
    <location>
        <begin position="53"/>
        <end position="65"/>
    </location>
</feature>
<evidence type="ECO:0000256" key="1">
    <source>
        <dbReference type="SAM" id="MobiDB-lite"/>
    </source>
</evidence>
<dbReference type="EMBL" id="CAUYUE010000011">
    <property type="protein sequence ID" value="CAK0785057.1"/>
    <property type="molecule type" value="Genomic_DNA"/>
</dbReference>
<keyword evidence="3" id="KW-1185">Reference proteome</keyword>
<feature type="region of interest" description="Disordered" evidence="1">
    <location>
        <begin position="47"/>
        <end position="78"/>
    </location>
</feature>
<proteinExistence type="predicted"/>
<feature type="region of interest" description="Disordered" evidence="1">
    <location>
        <begin position="271"/>
        <end position="316"/>
    </location>
</feature>
<dbReference type="AlphaFoldDB" id="A0AAV1ID57"/>
<organism evidence="2 3">
    <name type="scientific">Coccomyxa viridis</name>
    <dbReference type="NCBI Taxonomy" id="1274662"/>
    <lineage>
        <taxon>Eukaryota</taxon>
        <taxon>Viridiplantae</taxon>
        <taxon>Chlorophyta</taxon>
        <taxon>core chlorophytes</taxon>
        <taxon>Trebouxiophyceae</taxon>
        <taxon>Trebouxiophyceae incertae sedis</taxon>
        <taxon>Coccomyxaceae</taxon>
        <taxon>Coccomyxa</taxon>
    </lineage>
</organism>
<protein>
    <submittedName>
        <fullName evidence="2">Uncharacterized protein</fullName>
    </submittedName>
</protein>
<reference evidence="2 3" key="1">
    <citation type="submission" date="2023-10" db="EMBL/GenBank/DDBJ databases">
        <authorList>
            <person name="Maclean D."/>
            <person name="Macfadyen A."/>
        </authorList>
    </citation>
    <scope>NUCLEOTIDE SEQUENCE [LARGE SCALE GENOMIC DNA]</scope>
</reference>
<evidence type="ECO:0000313" key="3">
    <source>
        <dbReference type="Proteomes" id="UP001314263"/>
    </source>
</evidence>
<evidence type="ECO:0000313" key="2">
    <source>
        <dbReference type="EMBL" id="CAK0785057.1"/>
    </source>
</evidence>
<gene>
    <name evidence="2" type="ORF">CVIRNUC_008262</name>
</gene>